<sequence>MNHPQVRESFISQSNCMKQEWNTWYTTYSQTNGVQVAGGINGIYTNFIRGVMSQFSNRLTAGLNDMVTLWNDAIAKIDSTKPAPQVSINYGAAVTTTAASVDAANIDLTPLQQHILNNGLTWWSRL</sequence>
<evidence type="ECO:0000313" key="1">
    <source>
        <dbReference type="EMBL" id="KAF7339145.1"/>
    </source>
</evidence>
<dbReference type="OrthoDB" id="3002860at2759"/>
<name>A0A8H7CIW5_9AGAR</name>
<dbReference type="Proteomes" id="UP000620124">
    <property type="component" value="Unassembled WGS sequence"/>
</dbReference>
<dbReference type="AlphaFoldDB" id="A0A8H7CIW5"/>
<organism evidence="1 2">
    <name type="scientific">Mycena venus</name>
    <dbReference type="NCBI Taxonomy" id="2733690"/>
    <lineage>
        <taxon>Eukaryota</taxon>
        <taxon>Fungi</taxon>
        <taxon>Dikarya</taxon>
        <taxon>Basidiomycota</taxon>
        <taxon>Agaricomycotina</taxon>
        <taxon>Agaricomycetes</taxon>
        <taxon>Agaricomycetidae</taxon>
        <taxon>Agaricales</taxon>
        <taxon>Marasmiineae</taxon>
        <taxon>Mycenaceae</taxon>
        <taxon>Mycena</taxon>
    </lineage>
</organism>
<evidence type="ECO:0000313" key="2">
    <source>
        <dbReference type="Proteomes" id="UP000620124"/>
    </source>
</evidence>
<gene>
    <name evidence="1" type="ORF">MVEN_01991400</name>
</gene>
<comment type="caution">
    <text evidence="1">The sequence shown here is derived from an EMBL/GenBank/DDBJ whole genome shotgun (WGS) entry which is preliminary data.</text>
</comment>
<reference evidence="1" key="1">
    <citation type="submission" date="2020-05" db="EMBL/GenBank/DDBJ databases">
        <title>Mycena genomes resolve the evolution of fungal bioluminescence.</title>
        <authorList>
            <person name="Tsai I.J."/>
        </authorList>
    </citation>
    <scope>NUCLEOTIDE SEQUENCE</scope>
    <source>
        <strain evidence="1">CCC161011</strain>
    </source>
</reference>
<protein>
    <submittedName>
        <fullName evidence="1">Uncharacterized protein</fullName>
    </submittedName>
</protein>
<dbReference type="EMBL" id="JACAZI010000020">
    <property type="protein sequence ID" value="KAF7339145.1"/>
    <property type="molecule type" value="Genomic_DNA"/>
</dbReference>
<accession>A0A8H7CIW5</accession>
<proteinExistence type="predicted"/>
<keyword evidence="2" id="KW-1185">Reference proteome</keyword>